<sequence>MEGGVKLDKWGYEVNTSSDACISAINSYYHQVLSYGRGRRVILEATLHDKECVLANILAAHFLCSSANPSRASFHIQAANARLEEATPYEKAVFDALNSLICENRDDDVALQFHSKLLNDYPRDLVALKRAQVLCFYMGRPDLSLDLVQQVLPRNQEEDYIYGMLAFPLLELGRMADAEEAARKGYEINKQDYWAQHAMCHVLQYQCRFKDAVDFMEECSSSWSSCLSFMLTHNWWHVALCYLEGHAPVRKVLEVYDQHIWKELEKADTVPPEVYLNALGLLLRVYLRGELDIFEDRLKTLASCITDQANWYLEWHLDVLILWALAKTGEPSKAEDLLEGLKSRIHKMSKKKQQRMQKVILVCSDCCFLPFFYLHLYNFMLVAGKIPYDATRPHPKDAVNPHPRGLAEALFEYGRGHDKQALDLLDSDFNANDCKMLGASDEQLDVFNEVWYSMLLNTGQAAKAIGAMEKQVKKREGTPFMWRLLERGYAMTGSQEATVAGEKARALEAAHFVQVV</sequence>
<organism evidence="3 4">
    <name type="scientific">Populus tomentosa</name>
    <name type="common">Chinese white poplar</name>
    <dbReference type="NCBI Taxonomy" id="118781"/>
    <lineage>
        <taxon>Eukaryota</taxon>
        <taxon>Viridiplantae</taxon>
        <taxon>Streptophyta</taxon>
        <taxon>Embryophyta</taxon>
        <taxon>Tracheophyta</taxon>
        <taxon>Spermatophyta</taxon>
        <taxon>Magnoliopsida</taxon>
        <taxon>eudicotyledons</taxon>
        <taxon>Gunneridae</taxon>
        <taxon>Pentapetalae</taxon>
        <taxon>rosids</taxon>
        <taxon>fabids</taxon>
        <taxon>Malpighiales</taxon>
        <taxon>Salicaceae</taxon>
        <taxon>Saliceae</taxon>
        <taxon>Populus</taxon>
    </lineage>
</organism>
<dbReference type="EMBL" id="JAAWWB010000019">
    <property type="protein sequence ID" value="KAG6758954.1"/>
    <property type="molecule type" value="Genomic_DNA"/>
</dbReference>
<name>A0A8X7YX87_POPTO</name>
<comment type="caution">
    <text evidence="3">The sequence shown here is derived from an EMBL/GenBank/DDBJ whole genome shotgun (WGS) entry which is preliminary data.</text>
</comment>
<dbReference type="InterPro" id="IPR033891">
    <property type="entry name" value="TTC38"/>
</dbReference>
<keyword evidence="1" id="KW-0677">Repeat</keyword>
<dbReference type="Proteomes" id="UP000886885">
    <property type="component" value="Chromosome 10A"/>
</dbReference>
<keyword evidence="4" id="KW-1185">Reference proteome</keyword>
<gene>
    <name evidence="3" type="ORF">POTOM_035417</name>
</gene>
<dbReference type="AlphaFoldDB" id="A0A8X7YX87"/>
<keyword evidence="2" id="KW-0802">TPR repeat</keyword>
<evidence type="ECO:0000256" key="1">
    <source>
        <dbReference type="ARBA" id="ARBA00022737"/>
    </source>
</evidence>
<accession>A0A8X7YX87</accession>
<protein>
    <recommendedName>
        <fullName evidence="5">Tetratricopeptide repeat protein 38</fullName>
    </recommendedName>
</protein>
<evidence type="ECO:0000313" key="3">
    <source>
        <dbReference type="EMBL" id="KAG6758954.1"/>
    </source>
</evidence>
<evidence type="ECO:0008006" key="5">
    <source>
        <dbReference type="Google" id="ProtNLM"/>
    </source>
</evidence>
<dbReference type="OrthoDB" id="1427555at2759"/>
<evidence type="ECO:0000313" key="4">
    <source>
        <dbReference type="Proteomes" id="UP000886885"/>
    </source>
</evidence>
<dbReference type="CDD" id="cd05804">
    <property type="entry name" value="StaR_like"/>
    <property type="match status" value="1"/>
</dbReference>
<dbReference type="PANTHER" id="PTHR16263:SF4">
    <property type="entry name" value="TETRATRICOPEPTIDE REPEAT PROTEIN 38"/>
    <property type="match status" value="1"/>
</dbReference>
<proteinExistence type="predicted"/>
<reference evidence="3" key="1">
    <citation type="journal article" date="2020" name="bioRxiv">
        <title>Hybrid origin of Populus tomentosa Carr. identified through genome sequencing and phylogenomic analysis.</title>
        <authorList>
            <person name="An X."/>
            <person name="Gao K."/>
            <person name="Chen Z."/>
            <person name="Li J."/>
            <person name="Yang X."/>
            <person name="Yang X."/>
            <person name="Zhou J."/>
            <person name="Guo T."/>
            <person name="Zhao T."/>
            <person name="Huang S."/>
            <person name="Miao D."/>
            <person name="Khan W.U."/>
            <person name="Rao P."/>
            <person name="Ye M."/>
            <person name="Lei B."/>
            <person name="Liao W."/>
            <person name="Wang J."/>
            <person name="Ji L."/>
            <person name="Li Y."/>
            <person name="Guo B."/>
            <person name="Mustafa N.S."/>
            <person name="Li S."/>
            <person name="Yun Q."/>
            <person name="Keller S.R."/>
            <person name="Mao J."/>
            <person name="Zhang R."/>
            <person name="Strauss S.H."/>
        </authorList>
    </citation>
    <scope>NUCLEOTIDE SEQUENCE</scope>
    <source>
        <strain evidence="3">GM15</strain>
        <tissue evidence="3">Leaf</tissue>
    </source>
</reference>
<evidence type="ECO:0000256" key="2">
    <source>
        <dbReference type="ARBA" id="ARBA00022803"/>
    </source>
</evidence>
<dbReference type="PANTHER" id="PTHR16263">
    <property type="entry name" value="TETRATRICOPEPTIDE REPEAT PROTEIN 38"/>
    <property type="match status" value="1"/>
</dbReference>